<dbReference type="GO" id="GO:0006310">
    <property type="term" value="P:DNA recombination"/>
    <property type="evidence" value="ECO:0007669"/>
    <property type="project" value="UniProtKB-KW"/>
</dbReference>
<dbReference type="GO" id="GO:0015074">
    <property type="term" value="P:DNA integration"/>
    <property type="evidence" value="ECO:0007669"/>
    <property type="project" value="InterPro"/>
</dbReference>
<dbReference type="InterPro" id="IPR002104">
    <property type="entry name" value="Integrase_catalytic"/>
</dbReference>
<evidence type="ECO:0000313" key="4">
    <source>
        <dbReference type="Proteomes" id="UP000276194"/>
    </source>
</evidence>
<dbReference type="Gene3D" id="1.10.443.10">
    <property type="entry name" value="Intergrase catalytic core"/>
    <property type="match status" value="1"/>
</dbReference>
<keyword evidence="1" id="KW-0233">DNA recombination</keyword>
<proteinExistence type="predicted"/>
<dbReference type="GO" id="GO:0003677">
    <property type="term" value="F:DNA binding"/>
    <property type="evidence" value="ECO:0007669"/>
    <property type="project" value="InterPro"/>
</dbReference>
<protein>
    <submittedName>
        <fullName evidence="3">Integrase protein</fullName>
    </submittedName>
</protein>
<dbReference type="AlphaFoldDB" id="A0A3M5IT77"/>
<sequence length="473" mass="54187">MVLKHSLAPKKASADDPPAPRYKALKLYNVDLFKRCEDSEATGWIQSESLENTAYPVTCLDHSVQVLASHAVILCPDDSIWKEGSLFLLRLALDDASKDPETLLGMAGHLADFMNTLAGEERHFLDFSGHRFERPTYIYKEKFNLPIKKAQISVSTANAKIRTVVSFYKDLMETRNFTPEQAPWKTKRTAIQYEDSLGYERTKYVTHTDLTFPAIRCNSMGQYIMDGGKLIPLSKNEQQVLLEALVETGHPEMLLIFTIALVTGMRIQTILTLRTSSIATGVRDSFDLIPVRAGRGSLVDAKRDKSQASLMPSWLHYKLSTYLHSKRYKERAGLALEQDTGAQYIFLSNSGKPYYVGKSDRHRLKSNEKGSYIRHFITDQLRPLMLERGCDCIFSFHDLRATFGMNLVEERREMLNRGQINLLQLVDYVRKRMNHSKSETTQEYLNFQQDKEILYQADTDYQEHILRMSIGKV</sequence>
<accession>A0A3M5IT77</accession>
<dbReference type="InterPro" id="IPR013762">
    <property type="entry name" value="Integrase-like_cat_sf"/>
</dbReference>
<dbReference type="RefSeq" id="WP_122323036.1">
    <property type="nucleotide sequence ID" value="NZ_RBTD01000415.1"/>
</dbReference>
<dbReference type="InterPro" id="IPR011010">
    <property type="entry name" value="DNA_brk_join_enz"/>
</dbReference>
<name>A0A3M5IT77_PSEA0</name>
<dbReference type="CDD" id="cd00397">
    <property type="entry name" value="DNA_BRE_C"/>
    <property type="match status" value="1"/>
</dbReference>
<dbReference type="PROSITE" id="PS51898">
    <property type="entry name" value="TYR_RECOMBINASE"/>
    <property type="match status" value="1"/>
</dbReference>
<evidence type="ECO:0000313" key="3">
    <source>
        <dbReference type="EMBL" id="RMT13870.1"/>
    </source>
</evidence>
<evidence type="ECO:0000259" key="2">
    <source>
        <dbReference type="PROSITE" id="PS51898"/>
    </source>
</evidence>
<comment type="caution">
    <text evidence="3">The sequence shown here is derived from an EMBL/GenBank/DDBJ whole genome shotgun (WGS) entry which is preliminary data.</text>
</comment>
<dbReference type="EMBL" id="RBTD01000415">
    <property type="protein sequence ID" value="RMT13870.1"/>
    <property type="molecule type" value="Genomic_DNA"/>
</dbReference>
<dbReference type="SUPFAM" id="SSF56349">
    <property type="entry name" value="DNA breaking-rejoining enzymes"/>
    <property type="match status" value="1"/>
</dbReference>
<evidence type="ECO:0000256" key="1">
    <source>
        <dbReference type="ARBA" id="ARBA00023172"/>
    </source>
</evidence>
<dbReference type="Pfam" id="PF00589">
    <property type="entry name" value="Phage_integrase"/>
    <property type="match status" value="1"/>
</dbReference>
<feature type="domain" description="Tyr recombinase" evidence="2">
    <location>
        <begin position="228"/>
        <end position="459"/>
    </location>
</feature>
<reference evidence="3 4" key="1">
    <citation type="submission" date="2018-08" db="EMBL/GenBank/DDBJ databases">
        <title>Recombination of ecologically and evolutionarily significant loci maintains genetic cohesion in the Pseudomonas syringae species complex.</title>
        <authorList>
            <person name="Dillon M."/>
            <person name="Thakur S."/>
            <person name="Almeida R.N.D."/>
            <person name="Weir B.S."/>
            <person name="Guttman D.S."/>
        </authorList>
    </citation>
    <scope>NUCLEOTIDE SEQUENCE [LARGE SCALE GENOMIC DNA]</scope>
    <source>
        <strain evidence="3 4">ICMP 6941</strain>
    </source>
</reference>
<dbReference type="Proteomes" id="UP000276194">
    <property type="component" value="Unassembled WGS sequence"/>
</dbReference>
<gene>
    <name evidence="3" type="ORF">ALP52_01728</name>
</gene>
<organism evidence="3 4">
    <name type="scientific">Pseudomonas amygdali pv. mori</name>
    <dbReference type="NCBI Taxonomy" id="34065"/>
    <lineage>
        <taxon>Bacteria</taxon>
        <taxon>Pseudomonadati</taxon>
        <taxon>Pseudomonadota</taxon>
        <taxon>Gammaproteobacteria</taxon>
        <taxon>Pseudomonadales</taxon>
        <taxon>Pseudomonadaceae</taxon>
        <taxon>Pseudomonas</taxon>
        <taxon>Pseudomonas amygdali</taxon>
    </lineage>
</organism>